<keyword evidence="2" id="KW-1185">Reference proteome</keyword>
<comment type="caution">
    <text evidence="1">The sequence shown here is derived from an EMBL/GenBank/DDBJ whole genome shotgun (WGS) entry which is preliminary data.</text>
</comment>
<reference evidence="1 2" key="1">
    <citation type="submission" date="2023-02" db="EMBL/GenBank/DDBJ databases">
        <title>LHISI_Scaffold_Assembly.</title>
        <authorList>
            <person name="Stuart O.P."/>
            <person name="Cleave R."/>
            <person name="Magrath M.J.L."/>
            <person name="Mikheyev A.S."/>
        </authorList>
    </citation>
    <scope>NUCLEOTIDE SEQUENCE [LARGE SCALE GENOMIC DNA]</scope>
    <source>
        <strain evidence="1">Daus_M_001</strain>
        <tissue evidence="1">Leg muscle</tissue>
    </source>
</reference>
<evidence type="ECO:0000313" key="1">
    <source>
        <dbReference type="EMBL" id="KAJ8888722.1"/>
    </source>
</evidence>
<protein>
    <submittedName>
        <fullName evidence="1">Uncharacterized protein</fullName>
    </submittedName>
</protein>
<accession>A0ABQ9HWG4</accession>
<gene>
    <name evidence="1" type="ORF">PR048_008214</name>
</gene>
<name>A0ABQ9HWG4_9NEOP</name>
<organism evidence="1 2">
    <name type="scientific">Dryococelus australis</name>
    <dbReference type="NCBI Taxonomy" id="614101"/>
    <lineage>
        <taxon>Eukaryota</taxon>
        <taxon>Metazoa</taxon>
        <taxon>Ecdysozoa</taxon>
        <taxon>Arthropoda</taxon>
        <taxon>Hexapoda</taxon>
        <taxon>Insecta</taxon>
        <taxon>Pterygota</taxon>
        <taxon>Neoptera</taxon>
        <taxon>Polyneoptera</taxon>
        <taxon>Phasmatodea</taxon>
        <taxon>Verophasmatodea</taxon>
        <taxon>Anareolatae</taxon>
        <taxon>Phasmatidae</taxon>
        <taxon>Eurycanthinae</taxon>
        <taxon>Dryococelus</taxon>
    </lineage>
</organism>
<dbReference type="Proteomes" id="UP001159363">
    <property type="component" value="Chromosome 3"/>
</dbReference>
<evidence type="ECO:0000313" key="2">
    <source>
        <dbReference type="Proteomes" id="UP001159363"/>
    </source>
</evidence>
<sequence>MCQNLKTSKATLTAASIAECFDHLKASLTENGTADGVIQPERIFNNNETNLCNDPGVKKSIFKHGTKYPERVKYSSKSSTSVMLCGSASGHLSPYIVPGTTVVAVAGLMHQFSQTGF</sequence>
<proteinExistence type="predicted"/>
<dbReference type="EMBL" id="JARBHB010000003">
    <property type="protein sequence ID" value="KAJ8888722.1"/>
    <property type="molecule type" value="Genomic_DNA"/>
</dbReference>